<reference evidence="1" key="1">
    <citation type="submission" date="2022-04" db="EMBL/GenBank/DDBJ databases">
        <title>Consumption of N2O by Flavobacterium azooxidireducens sp. nov. isolated from Decomposing Leaf Litter of Phragmites australis (Cav.).</title>
        <authorList>
            <person name="Behrendt U."/>
            <person name="Spanner T."/>
            <person name="Augustin J."/>
            <person name="Horn M.A."/>
            <person name="Kolb S."/>
            <person name="Ulrich A."/>
        </authorList>
    </citation>
    <scope>NUCLEOTIDE SEQUENCE</scope>
    <source>
        <strain evidence="1">IGB 4-14</strain>
    </source>
</reference>
<dbReference type="EMBL" id="CP096205">
    <property type="protein sequence ID" value="UPQ79339.1"/>
    <property type="molecule type" value="Genomic_DNA"/>
</dbReference>
<dbReference type="Proteomes" id="UP000830583">
    <property type="component" value="Chromosome"/>
</dbReference>
<evidence type="ECO:0000313" key="1">
    <source>
        <dbReference type="EMBL" id="UPQ79339.1"/>
    </source>
</evidence>
<accession>A0ABY4KF64</accession>
<name>A0ABY4KF64_9FLAO</name>
<dbReference type="RefSeq" id="WP_248434396.1">
    <property type="nucleotide sequence ID" value="NZ_CP096205.1"/>
</dbReference>
<organism evidence="1 2">
    <name type="scientific">Flavobacterium azooxidireducens</name>
    <dbReference type="NCBI Taxonomy" id="1871076"/>
    <lineage>
        <taxon>Bacteria</taxon>
        <taxon>Pseudomonadati</taxon>
        <taxon>Bacteroidota</taxon>
        <taxon>Flavobacteriia</taxon>
        <taxon>Flavobacteriales</taxon>
        <taxon>Flavobacteriaceae</taxon>
        <taxon>Flavobacterium</taxon>
    </lineage>
</organism>
<sequence>MKIIITIILTTLTLTVFSQQTDSLYIPSNSFDKEYHKSNPTLTYSYDNNSQTHNYSNNWDFDKDGIKDELYFVGTSGAHLYYYLKVILSSDKKTREFNFVQLDFPILTATDTLDIEKTPIGFIVADLGQNLTTTIIVRLDDQSYFANKKILADKKIKTRNVVISFENGKTEYGSL</sequence>
<keyword evidence="2" id="KW-1185">Reference proteome</keyword>
<gene>
    <name evidence="1" type="ORF">M0M57_00525</name>
</gene>
<protein>
    <submittedName>
        <fullName evidence="1">Uncharacterized protein</fullName>
    </submittedName>
</protein>
<proteinExistence type="predicted"/>
<evidence type="ECO:0000313" key="2">
    <source>
        <dbReference type="Proteomes" id="UP000830583"/>
    </source>
</evidence>